<keyword evidence="3" id="KW-1185">Reference proteome</keyword>
<reference evidence="2" key="1">
    <citation type="journal article" date="2020" name="bioRxiv">
        <title>Whole genome comparisons of ergot fungi reveals the divergence and evolution of species within the genus Claviceps are the result of varying mechanisms driving genome evolution and host range expansion.</title>
        <authorList>
            <person name="Wyka S.A."/>
            <person name="Mondo S.J."/>
            <person name="Liu M."/>
            <person name="Dettman J."/>
            <person name="Nalam V."/>
            <person name="Broders K.D."/>
        </authorList>
    </citation>
    <scope>NUCLEOTIDE SEQUENCE</scope>
    <source>
        <strain evidence="2">CCC 602</strain>
    </source>
</reference>
<evidence type="ECO:0000256" key="1">
    <source>
        <dbReference type="SAM" id="MobiDB-lite"/>
    </source>
</evidence>
<name>A0A9P7N7E1_9HYPO</name>
<evidence type="ECO:0000313" key="3">
    <source>
        <dbReference type="Proteomes" id="UP000748025"/>
    </source>
</evidence>
<feature type="region of interest" description="Disordered" evidence="1">
    <location>
        <begin position="104"/>
        <end position="123"/>
    </location>
</feature>
<sequence length="222" mass="24919">MGDGQREGRRRRNEEAQDDGEGGKNCENCENGENGKDLAAIRMAMRSAGLHRALLQQERLRLLLPPGLPWLGASFAISFYLSHAMPTRSIDGVQCAQEPGGSFGLWTRESESEWSNSKRGGWDGSMTPCRAMIDGIHKLVVPGPSTRPVDRTRRQDSSTRPVNKTHQQDPYDLKSRQSRIKMTRRPHQLTPDDQATSPPPTRVQGINSELLTEFMRHHATEH</sequence>
<feature type="region of interest" description="Disordered" evidence="1">
    <location>
        <begin position="140"/>
        <end position="204"/>
    </location>
</feature>
<feature type="compositionally biased region" description="Basic residues" evidence="1">
    <location>
        <begin position="176"/>
        <end position="187"/>
    </location>
</feature>
<feature type="compositionally biased region" description="Basic and acidic residues" evidence="1">
    <location>
        <begin position="1"/>
        <end position="15"/>
    </location>
</feature>
<feature type="compositionally biased region" description="Basic and acidic residues" evidence="1">
    <location>
        <begin position="148"/>
        <end position="157"/>
    </location>
</feature>
<comment type="caution">
    <text evidence="2">The sequence shown here is derived from an EMBL/GenBank/DDBJ whole genome shotgun (WGS) entry which is preliminary data.</text>
</comment>
<organism evidence="2 3">
    <name type="scientific">Claviceps pusilla</name>
    <dbReference type="NCBI Taxonomy" id="123648"/>
    <lineage>
        <taxon>Eukaryota</taxon>
        <taxon>Fungi</taxon>
        <taxon>Dikarya</taxon>
        <taxon>Ascomycota</taxon>
        <taxon>Pezizomycotina</taxon>
        <taxon>Sordariomycetes</taxon>
        <taxon>Hypocreomycetidae</taxon>
        <taxon>Hypocreales</taxon>
        <taxon>Clavicipitaceae</taxon>
        <taxon>Claviceps</taxon>
    </lineage>
</organism>
<feature type="compositionally biased region" description="Basic and acidic residues" evidence="1">
    <location>
        <begin position="166"/>
        <end position="175"/>
    </location>
</feature>
<dbReference type="AlphaFoldDB" id="A0A9P7N7E1"/>
<evidence type="ECO:0000313" key="2">
    <source>
        <dbReference type="EMBL" id="KAG5999492.1"/>
    </source>
</evidence>
<protein>
    <submittedName>
        <fullName evidence="2">Uncharacterized protein</fullName>
    </submittedName>
</protein>
<dbReference type="EMBL" id="SRPW01001694">
    <property type="protein sequence ID" value="KAG5999492.1"/>
    <property type="molecule type" value="Genomic_DNA"/>
</dbReference>
<accession>A0A9P7N7E1</accession>
<feature type="region of interest" description="Disordered" evidence="1">
    <location>
        <begin position="1"/>
        <end position="32"/>
    </location>
</feature>
<dbReference type="Proteomes" id="UP000748025">
    <property type="component" value="Unassembled WGS sequence"/>
</dbReference>
<gene>
    <name evidence="2" type="ORF">E4U43_002046</name>
</gene>
<proteinExistence type="predicted"/>